<evidence type="ECO:0000313" key="10">
    <source>
        <dbReference type="EMBL" id="KAK9496641.1"/>
    </source>
</evidence>
<comment type="subcellular location">
    <subcellularLocation>
        <location evidence="1">Mitochondrion inner membrane</location>
    </subcellularLocation>
</comment>
<evidence type="ECO:0000256" key="9">
    <source>
        <dbReference type="SAM" id="Phobius"/>
    </source>
</evidence>
<reference evidence="10 11" key="1">
    <citation type="submission" date="2022-12" db="EMBL/GenBank/DDBJ databases">
        <title>Chromosome-level genome assembly of true bugs.</title>
        <authorList>
            <person name="Ma L."/>
            <person name="Li H."/>
        </authorList>
    </citation>
    <scope>NUCLEOTIDE SEQUENCE [LARGE SCALE GENOMIC DNA]</scope>
    <source>
        <strain evidence="10">Lab_2022b</strain>
    </source>
</reference>
<dbReference type="Proteomes" id="UP001461498">
    <property type="component" value="Unassembled WGS sequence"/>
</dbReference>
<keyword evidence="5" id="KW-0999">Mitochondrion inner membrane</keyword>
<evidence type="ECO:0000313" key="11">
    <source>
        <dbReference type="Proteomes" id="UP001461498"/>
    </source>
</evidence>
<dbReference type="GO" id="GO:0033617">
    <property type="term" value="P:mitochondrial respiratory chain complex IV assembly"/>
    <property type="evidence" value="ECO:0007669"/>
    <property type="project" value="InterPro"/>
</dbReference>
<sequence length="112" mass="12719">MDDEPKRSLLWGKNVSEIPCFRSSYLYGISGGIGAGLVYFMFTSRPKRSMHFGVGVFTATTLGYWTYCRYRWEKDKKAGELIRKYIQDRVASEGTSEDITIQSVADIKPSTV</sequence>
<dbReference type="PANTHER" id="PTHR31586:SF1">
    <property type="entry name" value="CYTOCHROME C OXIDASE ASSEMBLY PROTEIN COX20, MITOCHONDRIAL"/>
    <property type="match status" value="1"/>
</dbReference>
<dbReference type="Pfam" id="PF12597">
    <property type="entry name" value="Cox20"/>
    <property type="match status" value="1"/>
</dbReference>
<keyword evidence="4 9" id="KW-0812">Transmembrane</keyword>
<keyword evidence="11" id="KW-1185">Reference proteome</keyword>
<organism evidence="10 11">
    <name type="scientific">Rhynocoris fuscipes</name>
    <dbReference type="NCBI Taxonomy" id="488301"/>
    <lineage>
        <taxon>Eukaryota</taxon>
        <taxon>Metazoa</taxon>
        <taxon>Ecdysozoa</taxon>
        <taxon>Arthropoda</taxon>
        <taxon>Hexapoda</taxon>
        <taxon>Insecta</taxon>
        <taxon>Pterygota</taxon>
        <taxon>Neoptera</taxon>
        <taxon>Paraneoptera</taxon>
        <taxon>Hemiptera</taxon>
        <taxon>Heteroptera</taxon>
        <taxon>Panheteroptera</taxon>
        <taxon>Cimicomorpha</taxon>
        <taxon>Reduviidae</taxon>
        <taxon>Harpactorinae</taxon>
        <taxon>Harpactorini</taxon>
        <taxon>Rhynocoris</taxon>
    </lineage>
</organism>
<evidence type="ECO:0000256" key="2">
    <source>
        <dbReference type="ARBA" id="ARBA00009575"/>
    </source>
</evidence>
<accession>A0AAW1CE30</accession>
<comment type="similarity">
    <text evidence="2">Belongs to the COX20 family.</text>
</comment>
<gene>
    <name evidence="10" type="ORF">O3M35_013081</name>
</gene>
<proteinExistence type="inferred from homology"/>
<feature type="transmembrane region" description="Helical" evidence="9">
    <location>
        <begin position="24"/>
        <end position="42"/>
    </location>
</feature>
<dbReference type="AlphaFoldDB" id="A0AAW1CE30"/>
<evidence type="ECO:0000256" key="1">
    <source>
        <dbReference type="ARBA" id="ARBA00004273"/>
    </source>
</evidence>
<evidence type="ECO:0000256" key="4">
    <source>
        <dbReference type="ARBA" id="ARBA00022692"/>
    </source>
</evidence>
<comment type="caution">
    <text evidence="10">The sequence shown here is derived from an EMBL/GenBank/DDBJ whole genome shotgun (WGS) entry which is preliminary data.</text>
</comment>
<dbReference type="GO" id="GO:0005743">
    <property type="term" value="C:mitochondrial inner membrane"/>
    <property type="evidence" value="ECO:0007669"/>
    <property type="project" value="UniProtKB-SubCell"/>
</dbReference>
<evidence type="ECO:0000256" key="5">
    <source>
        <dbReference type="ARBA" id="ARBA00022792"/>
    </source>
</evidence>
<dbReference type="InterPro" id="IPR022533">
    <property type="entry name" value="Cox20"/>
</dbReference>
<keyword evidence="6 9" id="KW-1133">Transmembrane helix</keyword>
<dbReference type="EMBL" id="JAPXFL010000063">
    <property type="protein sequence ID" value="KAK9496641.1"/>
    <property type="molecule type" value="Genomic_DNA"/>
</dbReference>
<evidence type="ECO:0000256" key="6">
    <source>
        <dbReference type="ARBA" id="ARBA00022989"/>
    </source>
</evidence>
<evidence type="ECO:0000256" key="8">
    <source>
        <dbReference type="ARBA" id="ARBA00023136"/>
    </source>
</evidence>
<dbReference type="PRINTS" id="PR02049">
    <property type="entry name" value="PROTEINF36A"/>
</dbReference>
<keyword evidence="7" id="KW-0496">Mitochondrion</keyword>
<dbReference type="PANTHER" id="PTHR31586">
    <property type="entry name" value="CYTOCHROME C OXIDASE PROTEIN 20"/>
    <property type="match status" value="1"/>
</dbReference>
<evidence type="ECO:0000256" key="3">
    <source>
        <dbReference type="ARBA" id="ARBA00017689"/>
    </source>
</evidence>
<name>A0AAW1CE30_9HEMI</name>
<protein>
    <recommendedName>
        <fullName evidence="3">Cytochrome c oxidase assembly protein COX20, mitochondrial</fullName>
    </recommendedName>
</protein>
<evidence type="ECO:0000256" key="7">
    <source>
        <dbReference type="ARBA" id="ARBA00023128"/>
    </source>
</evidence>
<keyword evidence="8 9" id="KW-0472">Membrane</keyword>